<keyword evidence="2" id="KW-1185">Reference proteome</keyword>
<sequence>MYNQPWSKVKKKLESYLCDSLKNRVQFTVTNYRKAHDQMGRAFITVDKKEVLNMCTITSEMAVIEKEQQIWNDQNIEYDIDHVRQNRDISKQAHEMIKAEGIFAQYDFFDAVEEYFHLPIDKALKSNNMIIKILSLIDRRVGKRTLQGMKESIQNEKEIVQYFYHLRCEADGLMKVYVEKR</sequence>
<dbReference type="InterPro" id="IPR057955">
    <property type="entry name" value="SF0329-like"/>
</dbReference>
<evidence type="ECO:0000313" key="1">
    <source>
        <dbReference type="EMBL" id="WXB91650.1"/>
    </source>
</evidence>
<name>A0ABZ2N2T2_9BACI</name>
<dbReference type="Proteomes" id="UP001387364">
    <property type="component" value="Chromosome"/>
</dbReference>
<accession>A0ABZ2N2T2</accession>
<dbReference type="RefSeq" id="WP_338749344.1">
    <property type="nucleotide sequence ID" value="NZ_CP147404.1"/>
</dbReference>
<gene>
    <name evidence="1" type="ORF">WDJ61_10220</name>
</gene>
<reference evidence="1 2" key="1">
    <citation type="submission" date="2024-02" db="EMBL/GenBank/DDBJ databases">
        <title>Seven novel Bacillus-like species.</title>
        <authorList>
            <person name="Liu G."/>
        </authorList>
    </citation>
    <scope>NUCLEOTIDE SEQUENCE [LARGE SCALE GENOMIC DNA]</scope>
    <source>
        <strain evidence="1 2">FJAT-52991</strain>
    </source>
</reference>
<evidence type="ECO:0000313" key="2">
    <source>
        <dbReference type="Proteomes" id="UP001387364"/>
    </source>
</evidence>
<protein>
    <submittedName>
        <fullName evidence="1">Uncharacterized protein</fullName>
    </submittedName>
</protein>
<organism evidence="1 2">
    <name type="scientific">Bacillus kandeliae</name>
    <dbReference type="NCBI Taxonomy" id="3129297"/>
    <lineage>
        <taxon>Bacteria</taxon>
        <taxon>Bacillati</taxon>
        <taxon>Bacillota</taxon>
        <taxon>Bacilli</taxon>
        <taxon>Bacillales</taxon>
        <taxon>Bacillaceae</taxon>
        <taxon>Bacillus</taxon>
    </lineage>
</organism>
<proteinExistence type="predicted"/>
<dbReference type="Pfam" id="PF25753">
    <property type="entry name" value="SF0329"/>
    <property type="match status" value="1"/>
</dbReference>
<dbReference type="EMBL" id="CP147404">
    <property type="protein sequence ID" value="WXB91650.1"/>
    <property type="molecule type" value="Genomic_DNA"/>
</dbReference>